<gene>
    <name evidence="1" type="ORF">GQ55_6G269300</name>
</gene>
<dbReference type="AlphaFoldDB" id="A0A2T7DA04"/>
<reference evidence="1 2" key="1">
    <citation type="submission" date="2018-04" db="EMBL/GenBank/DDBJ databases">
        <title>WGS assembly of Panicum hallii var. hallii HAL2.</title>
        <authorList>
            <person name="Lovell J."/>
            <person name="Jenkins J."/>
            <person name="Lowry D."/>
            <person name="Mamidi S."/>
            <person name="Sreedasyam A."/>
            <person name="Weng X."/>
            <person name="Barry K."/>
            <person name="Bonette J."/>
            <person name="Campitelli B."/>
            <person name="Daum C."/>
            <person name="Gordon S."/>
            <person name="Gould B."/>
            <person name="Lipzen A."/>
            <person name="MacQueen A."/>
            <person name="Palacio-Mejia J."/>
            <person name="Plott C."/>
            <person name="Shakirov E."/>
            <person name="Shu S."/>
            <person name="Yoshinaga Y."/>
            <person name="Zane M."/>
            <person name="Rokhsar D."/>
            <person name="Grimwood J."/>
            <person name="Schmutz J."/>
            <person name="Juenger T."/>
        </authorList>
    </citation>
    <scope>NUCLEOTIDE SEQUENCE [LARGE SCALE GENOMIC DNA]</scope>
    <source>
        <strain evidence="2">cv. HAL2</strain>
    </source>
</reference>
<name>A0A2T7DA04_9POAL</name>
<sequence>MVLILTHLISIQVQRHNMHISEMQWSVQLSYDTQGEKSIFSCLLYCTICSNYHPSILKFLQCFMSTSFVYDLYNSS</sequence>
<proteinExistence type="predicted"/>
<accession>A0A2T7DA04</accession>
<dbReference type="Proteomes" id="UP000244336">
    <property type="component" value="Chromosome 6"/>
</dbReference>
<protein>
    <submittedName>
        <fullName evidence="1">Uncharacterized protein</fullName>
    </submittedName>
</protein>
<evidence type="ECO:0000313" key="1">
    <source>
        <dbReference type="EMBL" id="PUZ52430.1"/>
    </source>
</evidence>
<organism evidence="1 2">
    <name type="scientific">Panicum hallii var. hallii</name>
    <dbReference type="NCBI Taxonomy" id="1504633"/>
    <lineage>
        <taxon>Eukaryota</taxon>
        <taxon>Viridiplantae</taxon>
        <taxon>Streptophyta</taxon>
        <taxon>Embryophyta</taxon>
        <taxon>Tracheophyta</taxon>
        <taxon>Spermatophyta</taxon>
        <taxon>Magnoliopsida</taxon>
        <taxon>Liliopsida</taxon>
        <taxon>Poales</taxon>
        <taxon>Poaceae</taxon>
        <taxon>PACMAD clade</taxon>
        <taxon>Panicoideae</taxon>
        <taxon>Panicodae</taxon>
        <taxon>Paniceae</taxon>
        <taxon>Panicinae</taxon>
        <taxon>Panicum</taxon>
        <taxon>Panicum sect. Panicum</taxon>
    </lineage>
</organism>
<keyword evidence="2" id="KW-1185">Reference proteome</keyword>
<dbReference type="Gramene" id="PUZ52430">
    <property type="protein sequence ID" value="PUZ52430"/>
    <property type="gene ID" value="GQ55_6G269300"/>
</dbReference>
<dbReference type="EMBL" id="CM009754">
    <property type="protein sequence ID" value="PUZ52430.1"/>
    <property type="molecule type" value="Genomic_DNA"/>
</dbReference>
<evidence type="ECO:0000313" key="2">
    <source>
        <dbReference type="Proteomes" id="UP000244336"/>
    </source>
</evidence>